<keyword evidence="1" id="KW-0472">Membrane</keyword>
<dbReference type="AlphaFoldDB" id="B8CL95"/>
<protein>
    <recommendedName>
        <fullName evidence="4">DUF2982 domain-containing protein</fullName>
    </recommendedName>
</protein>
<keyword evidence="1" id="KW-1133">Transmembrane helix</keyword>
<dbReference type="STRING" id="225849.swp_1643"/>
<reference evidence="2 3" key="1">
    <citation type="journal article" date="2008" name="PLoS ONE">
        <title>Environmental adaptation: genomic analysis of the piezotolerant and psychrotolerant deep-sea iron reducing bacterium Shewanella piezotolerans WP3.</title>
        <authorList>
            <person name="Wang F."/>
            <person name="Wang J."/>
            <person name="Jian H."/>
            <person name="Zhang B."/>
            <person name="Li S."/>
            <person name="Wang F."/>
            <person name="Zeng X."/>
            <person name="Gao L."/>
            <person name="Bartlett D.H."/>
            <person name="Yu J."/>
            <person name="Hu S."/>
            <person name="Xiao X."/>
        </authorList>
    </citation>
    <scope>NUCLEOTIDE SEQUENCE [LARGE SCALE GENOMIC DNA]</scope>
    <source>
        <strain evidence="3">WP3 / JCM 13877</strain>
    </source>
</reference>
<evidence type="ECO:0008006" key="4">
    <source>
        <dbReference type="Google" id="ProtNLM"/>
    </source>
</evidence>
<name>B8CL95_SHEPW</name>
<keyword evidence="1" id="KW-0812">Transmembrane</keyword>
<dbReference type="eggNOG" id="ENOG5032S0P">
    <property type="taxonomic scope" value="Bacteria"/>
</dbReference>
<evidence type="ECO:0000313" key="2">
    <source>
        <dbReference type="EMBL" id="ACJ28421.1"/>
    </source>
</evidence>
<dbReference type="Pfam" id="PF11201">
    <property type="entry name" value="DUF2982"/>
    <property type="match status" value="1"/>
</dbReference>
<dbReference type="EMBL" id="CP000472">
    <property type="protein sequence ID" value="ACJ28421.1"/>
    <property type="molecule type" value="Genomic_DNA"/>
</dbReference>
<dbReference type="HOGENOM" id="CLU_100980_0_0_6"/>
<accession>B8CL95</accession>
<organism evidence="2 3">
    <name type="scientific">Shewanella piezotolerans (strain WP3 / JCM 13877)</name>
    <dbReference type="NCBI Taxonomy" id="225849"/>
    <lineage>
        <taxon>Bacteria</taxon>
        <taxon>Pseudomonadati</taxon>
        <taxon>Pseudomonadota</taxon>
        <taxon>Gammaproteobacteria</taxon>
        <taxon>Alteromonadales</taxon>
        <taxon>Shewanellaceae</taxon>
        <taxon>Shewanella</taxon>
    </lineage>
</organism>
<proteinExistence type="predicted"/>
<sequence>MEQSNLQTLLIKSPNKRNGLTLTFIGITGVVVGIGLFLAGSHLFTPGIICFALGAIAVVLGVSKLVEPEVTMSIAPQGIRYFHRRGEVQVDWENIQRLDQPRVTQGLETITLPYIGIKLKTVGPVLDCISLRLASGLLTEQRPLLMTVSAQDEDLSTLENQMSAEFTPFIEDDSRYKGVLAMFGHRCRILGSHLGYHLYIATDALDRPAEEFVSLLRRYQRQAIMESDE</sequence>
<feature type="transmembrane region" description="Helical" evidence="1">
    <location>
        <begin position="44"/>
        <end position="62"/>
    </location>
</feature>
<dbReference type="RefSeq" id="WP_020911799.1">
    <property type="nucleotide sequence ID" value="NC_011566.1"/>
</dbReference>
<gene>
    <name evidence="2" type="ordered locus">swp_1643</name>
</gene>
<evidence type="ECO:0000313" key="3">
    <source>
        <dbReference type="Proteomes" id="UP000000753"/>
    </source>
</evidence>
<dbReference type="Proteomes" id="UP000000753">
    <property type="component" value="Chromosome"/>
</dbReference>
<evidence type="ECO:0000256" key="1">
    <source>
        <dbReference type="SAM" id="Phobius"/>
    </source>
</evidence>
<dbReference type="KEGG" id="swp:swp_1643"/>
<dbReference type="InterPro" id="IPR021367">
    <property type="entry name" value="DUF2982"/>
</dbReference>
<feature type="transmembrane region" description="Helical" evidence="1">
    <location>
        <begin position="20"/>
        <end position="38"/>
    </location>
</feature>
<keyword evidence="3" id="KW-1185">Reference proteome</keyword>